<keyword evidence="1" id="KW-0723">Serine/threonine-protein kinase</keyword>
<feature type="domain" description="Histidine kinase/HSP90-like ATPase" evidence="3">
    <location>
        <begin position="42"/>
        <end position="154"/>
    </location>
</feature>
<proteinExistence type="predicted"/>
<organism evidence="4 5">
    <name type="scientific">Cellulomonas carbonis T26</name>
    <dbReference type="NCBI Taxonomy" id="947969"/>
    <lineage>
        <taxon>Bacteria</taxon>
        <taxon>Bacillati</taxon>
        <taxon>Actinomycetota</taxon>
        <taxon>Actinomycetes</taxon>
        <taxon>Micrococcales</taxon>
        <taxon>Cellulomonadaceae</taxon>
        <taxon>Cellulomonas</taxon>
    </lineage>
</organism>
<gene>
    <name evidence="4" type="ORF">N868_01290</name>
</gene>
<dbReference type="CDD" id="cd16936">
    <property type="entry name" value="HATPase_RsbW-like"/>
    <property type="match status" value="1"/>
</dbReference>
<evidence type="ECO:0000313" key="5">
    <source>
        <dbReference type="Proteomes" id="UP000029839"/>
    </source>
</evidence>
<accession>A0A0A0BR82</accession>
<reference evidence="4 5" key="2">
    <citation type="journal article" date="2015" name="Stand. Genomic Sci.">
        <title>Draft genome sequence of Cellulomonas carbonis T26(T) and comparative analysis of six Cellulomonas genomes.</title>
        <authorList>
            <person name="Zhuang W."/>
            <person name="Zhang S."/>
            <person name="Xia X."/>
            <person name="Wang G."/>
        </authorList>
    </citation>
    <scope>NUCLEOTIDE SEQUENCE [LARGE SCALE GENOMIC DNA]</scope>
    <source>
        <strain evidence="4 5">T26</strain>
    </source>
</reference>
<dbReference type="Gene3D" id="3.30.565.10">
    <property type="entry name" value="Histidine kinase-like ATPase, C-terminal domain"/>
    <property type="match status" value="1"/>
</dbReference>
<keyword evidence="1" id="KW-0418">Kinase</keyword>
<evidence type="ECO:0000256" key="2">
    <source>
        <dbReference type="SAM" id="MobiDB-lite"/>
    </source>
</evidence>
<dbReference type="Proteomes" id="UP000029839">
    <property type="component" value="Unassembled WGS sequence"/>
</dbReference>
<keyword evidence="1" id="KW-0808">Transferase</keyword>
<feature type="region of interest" description="Disordered" evidence="2">
    <location>
        <begin position="1"/>
        <end position="22"/>
    </location>
</feature>
<dbReference type="InterPro" id="IPR050267">
    <property type="entry name" value="Anti-sigma-factor_SerPK"/>
</dbReference>
<dbReference type="GO" id="GO:0004674">
    <property type="term" value="F:protein serine/threonine kinase activity"/>
    <property type="evidence" value="ECO:0007669"/>
    <property type="project" value="UniProtKB-KW"/>
</dbReference>
<dbReference type="PANTHER" id="PTHR35526:SF3">
    <property type="entry name" value="ANTI-SIGMA-F FACTOR RSBW"/>
    <property type="match status" value="1"/>
</dbReference>
<sequence>MTMNQPAELQSSSIEEDAGLPTARPPERYALVRRWVLDSSAELRDFRAGLRHEINERAREDAERPLMPVAERMVLVASELATNAIEHGRPPTTVELRQDGHDFLLAVTDNDTSTEPRVAGTRAPGAGGFGLQVARRLAVDVGWYRTAAEKVVWAEFGG</sequence>
<dbReference type="PANTHER" id="PTHR35526">
    <property type="entry name" value="ANTI-SIGMA-F FACTOR RSBW-RELATED"/>
    <property type="match status" value="1"/>
</dbReference>
<dbReference type="InterPro" id="IPR036890">
    <property type="entry name" value="HATPase_C_sf"/>
</dbReference>
<name>A0A0A0BR82_9CELL</name>
<feature type="compositionally biased region" description="Polar residues" evidence="2">
    <location>
        <begin position="1"/>
        <end position="13"/>
    </location>
</feature>
<comment type="caution">
    <text evidence="4">The sequence shown here is derived from an EMBL/GenBank/DDBJ whole genome shotgun (WGS) entry which is preliminary data.</text>
</comment>
<evidence type="ECO:0000256" key="1">
    <source>
        <dbReference type="ARBA" id="ARBA00022527"/>
    </source>
</evidence>
<keyword evidence="5" id="KW-1185">Reference proteome</keyword>
<dbReference type="InterPro" id="IPR003594">
    <property type="entry name" value="HATPase_dom"/>
</dbReference>
<dbReference type="EMBL" id="AXCY01000086">
    <property type="protein sequence ID" value="KGM09609.1"/>
    <property type="molecule type" value="Genomic_DNA"/>
</dbReference>
<dbReference type="AlphaFoldDB" id="A0A0A0BR82"/>
<protein>
    <submittedName>
        <fullName evidence="4">Anti-sigma regulatory factor</fullName>
    </submittedName>
</protein>
<dbReference type="SUPFAM" id="SSF55874">
    <property type="entry name" value="ATPase domain of HSP90 chaperone/DNA topoisomerase II/histidine kinase"/>
    <property type="match status" value="1"/>
</dbReference>
<evidence type="ECO:0000259" key="3">
    <source>
        <dbReference type="Pfam" id="PF13581"/>
    </source>
</evidence>
<reference evidence="4 5" key="1">
    <citation type="submission" date="2013-08" db="EMBL/GenBank/DDBJ databases">
        <title>Genome sequencing of Cellulomonas carbonis T26.</title>
        <authorList>
            <person name="Chen F."/>
            <person name="Li Y."/>
            <person name="Wang G."/>
        </authorList>
    </citation>
    <scope>NUCLEOTIDE SEQUENCE [LARGE SCALE GENOMIC DNA]</scope>
    <source>
        <strain evidence="4 5">T26</strain>
    </source>
</reference>
<evidence type="ECO:0000313" key="4">
    <source>
        <dbReference type="EMBL" id="KGM09609.1"/>
    </source>
</evidence>
<dbReference type="Pfam" id="PF13581">
    <property type="entry name" value="HATPase_c_2"/>
    <property type="match status" value="1"/>
</dbReference>